<feature type="transmembrane region" description="Helical" evidence="6">
    <location>
        <begin position="325"/>
        <end position="347"/>
    </location>
</feature>
<keyword evidence="3 6" id="KW-0812">Transmembrane</keyword>
<dbReference type="GO" id="GO:0055085">
    <property type="term" value="P:transmembrane transport"/>
    <property type="evidence" value="ECO:0007669"/>
    <property type="project" value="InterPro"/>
</dbReference>
<dbReference type="Pfam" id="PF03739">
    <property type="entry name" value="LptF_LptG"/>
    <property type="match status" value="1"/>
</dbReference>
<dbReference type="InterPro" id="IPR005495">
    <property type="entry name" value="LptG/LptF_permease"/>
</dbReference>
<evidence type="ECO:0000256" key="4">
    <source>
        <dbReference type="ARBA" id="ARBA00022989"/>
    </source>
</evidence>
<dbReference type="InterPro" id="IPR030923">
    <property type="entry name" value="LptG"/>
</dbReference>
<evidence type="ECO:0000313" key="7">
    <source>
        <dbReference type="EMBL" id="RDD62409.1"/>
    </source>
</evidence>
<dbReference type="GO" id="GO:0015920">
    <property type="term" value="P:lipopolysaccharide transport"/>
    <property type="evidence" value="ECO:0007669"/>
    <property type="project" value="TreeGrafter"/>
</dbReference>
<sequence length="378" mass="41601">MARSAVAVRPRIRSLRLSLTMSGYIARHFTARFVSLLLVLLGIILLVSTVELLDQLATKEGVSLWLTVQLALLKLPHLGQEVMPFTILFAAMATFWRLTRSNELVVVRAAGVSVWQFLLPIIAVGLAIGILTTTVINPVASVMLRRYEQLEAQYTGKPGSTTAVSKNGLWLRQADGDGVSVIHARRVSQETMVLHDVIVFRYAEEDRFTSRIDAQTAKLQDGHWQLYDALKTRPGDEGESVEQMRLPTELTADKIYNSFAPPETVSFWALPGFIDLLENAGFTAEPQKLQFHRLLAKPVLLAAMILLAATFSLRPHRRGKVAIMIVSGVLVGFLLYILSNLVFALGLSSKLPVVLAAWTPAGVTLMLGIASLLHLEDG</sequence>
<name>A0A369TAR4_9PROT</name>
<protein>
    <submittedName>
        <fullName evidence="7">LPS export ABC transporter permease LptG</fullName>
    </submittedName>
</protein>
<keyword evidence="5 6" id="KW-0472">Membrane</keyword>
<feature type="transmembrane region" description="Helical" evidence="6">
    <location>
        <begin position="353"/>
        <end position="375"/>
    </location>
</feature>
<dbReference type="RefSeq" id="WP_114581507.1">
    <property type="nucleotide sequence ID" value="NZ_QPMH01000005.1"/>
</dbReference>
<evidence type="ECO:0000256" key="6">
    <source>
        <dbReference type="SAM" id="Phobius"/>
    </source>
</evidence>
<organism evidence="7 8">
    <name type="scientific">Ferruginivarius sediminum</name>
    <dbReference type="NCBI Taxonomy" id="2661937"/>
    <lineage>
        <taxon>Bacteria</taxon>
        <taxon>Pseudomonadati</taxon>
        <taxon>Pseudomonadota</taxon>
        <taxon>Alphaproteobacteria</taxon>
        <taxon>Rhodospirillales</taxon>
        <taxon>Rhodospirillaceae</taxon>
        <taxon>Ferruginivarius</taxon>
    </lineage>
</organism>
<evidence type="ECO:0000256" key="1">
    <source>
        <dbReference type="ARBA" id="ARBA00004651"/>
    </source>
</evidence>
<dbReference type="AlphaFoldDB" id="A0A369TAR4"/>
<reference evidence="7 8" key="1">
    <citation type="submission" date="2018-07" db="EMBL/GenBank/DDBJ databases">
        <title>Venubactetium sediminum gen. nov., sp. nov., isolated from a marine solar saltern.</title>
        <authorList>
            <person name="Wang S."/>
        </authorList>
    </citation>
    <scope>NUCLEOTIDE SEQUENCE [LARGE SCALE GENOMIC DNA]</scope>
    <source>
        <strain evidence="7 8">WD2A32</strain>
    </source>
</reference>
<dbReference type="EMBL" id="QPMH01000005">
    <property type="protein sequence ID" value="RDD62409.1"/>
    <property type="molecule type" value="Genomic_DNA"/>
</dbReference>
<evidence type="ECO:0000256" key="2">
    <source>
        <dbReference type="ARBA" id="ARBA00022475"/>
    </source>
</evidence>
<comment type="subcellular location">
    <subcellularLocation>
        <location evidence="1">Cell membrane</location>
        <topology evidence="1">Multi-pass membrane protein</topology>
    </subcellularLocation>
</comment>
<comment type="caution">
    <text evidence="7">The sequence shown here is derived from an EMBL/GenBank/DDBJ whole genome shotgun (WGS) entry which is preliminary data.</text>
</comment>
<gene>
    <name evidence="7" type="primary">lptG</name>
    <name evidence="7" type="ORF">DRB17_07085</name>
</gene>
<keyword evidence="8" id="KW-1185">Reference proteome</keyword>
<evidence type="ECO:0000256" key="5">
    <source>
        <dbReference type="ARBA" id="ARBA00023136"/>
    </source>
</evidence>
<keyword evidence="2" id="KW-1003">Cell membrane</keyword>
<feature type="transmembrane region" description="Helical" evidence="6">
    <location>
        <begin position="105"/>
        <end position="131"/>
    </location>
</feature>
<proteinExistence type="predicted"/>
<accession>A0A369TAR4</accession>
<keyword evidence="4 6" id="KW-1133">Transmembrane helix</keyword>
<evidence type="ECO:0000313" key="8">
    <source>
        <dbReference type="Proteomes" id="UP000253941"/>
    </source>
</evidence>
<evidence type="ECO:0000256" key="3">
    <source>
        <dbReference type="ARBA" id="ARBA00022692"/>
    </source>
</evidence>
<dbReference type="GO" id="GO:0043190">
    <property type="term" value="C:ATP-binding cassette (ABC) transporter complex"/>
    <property type="evidence" value="ECO:0007669"/>
    <property type="project" value="InterPro"/>
</dbReference>
<dbReference type="NCBIfam" id="TIGR04408">
    <property type="entry name" value="LptG_lptG"/>
    <property type="match status" value="1"/>
</dbReference>
<dbReference type="PANTHER" id="PTHR33529:SF2">
    <property type="entry name" value="LIPOPOLYSACCHARIDE EXPORT SYSTEM PERMEASE PROTEIN LPTG"/>
    <property type="match status" value="1"/>
</dbReference>
<dbReference type="PANTHER" id="PTHR33529">
    <property type="entry name" value="SLR0882 PROTEIN-RELATED"/>
    <property type="match status" value="1"/>
</dbReference>
<feature type="transmembrane region" description="Helical" evidence="6">
    <location>
        <begin position="82"/>
        <end position="98"/>
    </location>
</feature>
<dbReference type="Proteomes" id="UP000253941">
    <property type="component" value="Unassembled WGS sequence"/>
</dbReference>
<feature type="transmembrane region" description="Helical" evidence="6">
    <location>
        <begin position="294"/>
        <end position="313"/>
    </location>
</feature>